<dbReference type="InterPro" id="IPR000209">
    <property type="entry name" value="Peptidase_S8/S53_dom"/>
</dbReference>
<evidence type="ECO:0000259" key="6">
    <source>
        <dbReference type="Pfam" id="PF00082"/>
    </source>
</evidence>
<dbReference type="Gene3D" id="3.40.50.200">
    <property type="entry name" value="Peptidase S8/S53 domain"/>
    <property type="match status" value="1"/>
</dbReference>
<dbReference type="GO" id="GO:0006508">
    <property type="term" value="P:proteolysis"/>
    <property type="evidence" value="ECO:0007669"/>
    <property type="project" value="UniProtKB-KW"/>
</dbReference>
<dbReference type="RefSeq" id="WP_150032213.1">
    <property type="nucleotide sequence ID" value="NZ_VWSH01000002.1"/>
</dbReference>
<dbReference type="GO" id="GO:0004252">
    <property type="term" value="F:serine-type endopeptidase activity"/>
    <property type="evidence" value="ECO:0007669"/>
    <property type="project" value="UniProtKB-UniRule"/>
</dbReference>
<evidence type="ECO:0000313" key="8">
    <source>
        <dbReference type="Proteomes" id="UP000323632"/>
    </source>
</evidence>
<evidence type="ECO:0000256" key="1">
    <source>
        <dbReference type="ARBA" id="ARBA00011073"/>
    </source>
</evidence>
<keyword evidence="8" id="KW-1185">Reference proteome</keyword>
<keyword evidence="3 5" id="KW-0378">Hydrolase</keyword>
<dbReference type="InterPro" id="IPR036852">
    <property type="entry name" value="Peptidase_S8/S53_dom_sf"/>
</dbReference>
<evidence type="ECO:0000256" key="5">
    <source>
        <dbReference type="PROSITE-ProRule" id="PRU01240"/>
    </source>
</evidence>
<protein>
    <submittedName>
        <fullName evidence="7">S8/S53 family peptidase</fullName>
    </submittedName>
</protein>
<evidence type="ECO:0000313" key="7">
    <source>
        <dbReference type="EMBL" id="KAA5534533.1"/>
    </source>
</evidence>
<dbReference type="InterPro" id="IPR050131">
    <property type="entry name" value="Peptidase_S8_subtilisin-like"/>
</dbReference>
<evidence type="ECO:0000256" key="3">
    <source>
        <dbReference type="ARBA" id="ARBA00022801"/>
    </source>
</evidence>
<comment type="similarity">
    <text evidence="1 5">Belongs to the peptidase S8 family.</text>
</comment>
<feature type="active site" description="Charge relay system" evidence="5">
    <location>
        <position position="11"/>
    </location>
</feature>
<dbReference type="Proteomes" id="UP000323632">
    <property type="component" value="Unassembled WGS sequence"/>
</dbReference>
<feature type="active site" description="Charge relay system" evidence="5">
    <location>
        <position position="43"/>
    </location>
</feature>
<evidence type="ECO:0000256" key="2">
    <source>
        <dbReference type="ARBA" id="ARBA00022670"/>
    </source>
</evidence>
<gene>
    <name evidence="7" type="ORF">F0919_07890</name>
</gene>
<keyword evidence="2 5" id="KW-0645">Protease</keyword>
<keyword evidence="4 5" id="KW-0720">Serine protease</keyword>
<dbReference type="CDD" id="cd00306">
    <property type="entry name" value="Peptidases_S8_S53"/>
    <property type="match status" value="1"/>
</dbReference>
<organism evidence="7 8">
    <name type="scientific">Taibaiella lutea</name>
    <dbReference type="NCBI Taxonomy" id="2608001"/>
    <lineage>
        <taxon>Bacteria</taxon>
        <taxon>Pseudomonadati</taxon>
        <taxon>Bacteroidota</taxon>
        <taxon>Chitinophagia</taxon>
        <taxon>Chitinophagales</taxon>
        <taxon>Chitinophagaceae</taxon>
        <taxon>Taibaiella</taxon>
    </lineage>
</organism>
<name>A0A5M6CHQ8_9BACT</name>
<accession>A0A5M6CHQ8</accession>
<dbReference type="PANTHER" id="PTHR43806:SF11">
    <property type="entry name" value="CEREVISIN-RELATED"/>
    <property type="match status" value="1"/>
</dbReference>
<reference evidence="7 8" key="1">
    <citation type="submission" date="2019-09" db="EMBL/GenBank/DDBJ databases">
        <title>Genome sequence and assembly of Taibaiella sp.</title>
        <authorList>
            <person name="Chhetri G."/>
        </authorList>
    </citation>
    <scope>NUCLEOTIDE SEQUENCE [LARGE SCALE GENOMIC DNA]</scope>
    <source>
        <strain evidence="7 8">KVB11</strain>
    </source>
</reference>
<feature type="active site" description="Charge relay system" evidence="5">
    <location>
        <position position="201"/>
    </location>
</feature>
<proteinExistence type="inferred from homology"/>
<comment type="caution">
    <text evidence="7">The sequence shown here is derived from an EMBL/GenBank/DDBJ whole genome shotgun (WGS) entry which is preliminary data.</text>
</comment>
<dbReference type="PROSITE" id="PS51892">
    <property type="entry name" value="SUBTILASE"/>
    <property type="match status" value="1"/>
</dbReference>
<dbReference type="EMBL" id="VWSH01000002">
    <property type="protein sequence ID" value="KAA5534533.1"/>
    <property type="molecule type" value="Genomic_DNA"/>
</dbReference>
<evidence type="ECO:0000256" key="4">
    <source>
        <dbReference type="ARBA" id="ARBA00022825"/>
    </source>
</evidence>
<dbReference type="AlphaFoldDB" id="A0A5M6CHQ8"/>
<sequence length="252" mass="27443">MNAACVVAVLDTGINTDNITGGNYLPEISFNPETDIPVTLKAHGTDVCNTILKIAPEAILLPVQITNEFGQLNTPLLEAALDWILQKHQQMNIKVVCAAFADYTHHLTDKDFADSKVRHQIILLKEQGVIVVAAAGNHQLSFNDKAIQGMAWPAIIREVVSVGALNREGQIATYSQRLNKGMKTDCATTVFTMPDAPGDTSGATAVMAGVIAKLYTQHPGLTTTQLTAQLKSDMQIAKDEEENLWPVFFYRP</sequence>
<dbReference type="PANTHER" id="PTHR43806">
    <property type="entry name" value="PEPTIDASE S8"/>
    <property type="match status" value="1"/>
</dbReference>
<dbReference type="Pfam" id="PF00082">
    <property type="entry name" value="Peptidase_S8"/>
    <property type="match status" value="1"/>
</dbReference>
<dbReference type="SUPFAM" id="SSF52743">
    <property type="entry name" value="Subtilisin-like"/>
    <property type="match status" value="1"/>
</dbReference>
<feature type="domain" description="Peptidase S8/S53" evidence="6">
    <location>
        <begin position="5"/>
        <end position="232"/>
    </location>
</feature>